<name>A0A6L5Z6H7_9RHOB</name>
<dbReference type="InterPro" id="IPR022254">
    <property type="entry name" value="DUF3775"/>
</dbReference>
<gene>
    <name evidence="2" type="ORF">GE300_21745</name>
</gene>
<dbReference type="Proteomes" id="UP000474957">
    <property type="component" value="Unassembled WGS sequence"/>
</dbReference>
<reference evidence="2 3" key="1">
    <citation type="submission" date="2019-10" db="EMBL/GenBank/DDBJ databases">
        <title>Cognatihalovulum marinum gen. nov. sp. nov., a new member of the family Rhodobacteraceae isolated from deep seawater of the Northwest Indian Ocean.</title>
        <authorList>
            <person name="Ruan C."/>
            <person name="Wang J."/>
            <person name="Zheng X."/>
            <person name="Song L."/>
            <person name="Zhu Y."/>
            <person name="Huang Y."/>
            <person name="Lu Z."/>
            <person name="Du W."/>
            <person name="Huang L."/>
            <person name="Dai X."/>
        </authorList>
    </citation>
    <scope>NUCLEOTIDE SEQUENCE [LARGE SCALE GENOMIC DNA]</scope>
    <source>
        <strain evidence="2 3">2CG4</strain>
    </source>
</reference>
<dbReference type="RefSeq" id="WP_154449673.1">
    <property type="nucleotide sequence ID" value="NZ_WIND01000050.1"/>
</dbReference>
<keyword evidence="3" id="KW-1185">Reference proteome</keyword>
<evidence type="ECO:0000313" key="3">
    <source>
        <dbReference type="Proteomes" id="UP000474957"/>
    </source>
</evidence>
<dbReference type="AlphaFoldDB" id="A0A6L5Z6H7"/>
<dbReference type="Pfam" id="PF12616">
    <property type="entry name" value="DUF3775"/>
    <property type="match status" value="1"/>
</dbReference>
<evidence type="ECO:0000313" key="2">
    <source>
        <dbReference type="EMBL" id="MSU92161.1"/>
    </source>
</evidence>
<evidence type="ECO:0000256" key="1">
    <source>
        <dbReference type="SAM" id="MobiDB-lite"/>
    </source>
</evidence>
<dbReference type="EMBL" id="WIND01000050">
    <property type="protein sequence ID" value="MSU92161.1"/>
    <property type="molecule type" value="Genomic_DNA"/>
</dbReference>
<protein>
    <submittedName>
        <fullName evidence="2">DUF3775 domain-containing protein</fullName>
    </submittedName>
</protein>
<proteinExistence type="predicted"/>
<feature type="region of interest" description="Disordered" evidence="1">
    <location>
        <begin position="21"/>
        <end position="55"/>
    </location>
</feature>
<comment type="caution">
    <text evidence="2">The sequence shown here is derived from an EMBL/GenBank/DDBJ whole genome shotgun (WGS) entry which is preliminary data.</text>
</comment>
<sequence length="129" mass="14620">MDELTIPSDIMDDLIERMRIHMAREDVPAPPRQPDESEDENYGFSMESRAGDPQRRELADEIAGLDDEHQAELVALMWIGRGDFEPADWSQALREAQARHEGPTADYLLSHPLVADHWATGIEALREQG</sequence>
<organism evidence="2 3">
    <name type="scientific">Halovulum marinum</name>
    <dbReference type="NCBI Taxonomy" id="2662447"/>
    <lineage>
        <taxon>Bacteria</taxon>
        <taxon>Pseudomonadati</taxon>
        <taxon>Pseudomonadota</taxon>
        <taxon>Alphaproteobacteria</taxon>
        <taxon>Rhodobacterales</taxon>
        <taxon>Paracoccaceae</taxon>
        <taxon>Halovulum</taxon>
    </lineage>
</organism>
<accession>A0A6L5Z6H7</accession>